<dbReference type="eggNOG" id="COG2205">
    <property type="taxonomic scope" value="Bacteria"/>
</dbReference>
<dbReference type="SUPFAM" id="SSF55874">
    <property type="entry name" value="ATPase domain of HSP90 chaperone/DNA topoisomerase II/histidine kinase"/>
    <property type="match status" value="1"/>
</dbReference>
<comment type="catalytic activity">
    <reaction evidence="1">
        <text>ATP + protein L-histidine = ADP + protein N-phospho-L-histidine.</text>
        <dbReference type="EC" id="2.7.13.3"/>
    </reaction>
</comment>
<dbReference type="InterPro" id="IPR003594">
    <property type="entry name" value="HATPase_dom"/>
</dbReference>
<evidence type="ECO:0000256" key="7">
    <source>
        <dbReference type="ARBA" id="ARBA00022777"/>
    </source>
</evidence>
<evidence type="ECO:0000259" key="12">
    <source>
        <dbReference type="PROSITE" id="PS50109"/>
    </source>
</evidence>
<name>A0A011P0N4_ACCRE</name>
<dbReference type="InterPro" id="IPR036890">
    <property type="entry name" value="HATPase_C_sf"/>
</dbReference>
<comment type="caution">
    <text evidence="14">The sequence shown here is derived from an EMBL/GenBank/DDBJ whole genome shotgun (WGS) entry which is preliminary data.</text>
</comment>
<evidence type="ECO:0000256" key="9">
    <source>
        <dbReference type="ARBA" id="ARBA00023012"/>
    </source>
</evidence>
<organism evidence="14 15">
    <name type="scientific">Accumulibacter regalis</name>
    <dbReference type="NCBI Taxonomy" id="522306"/>
    <lineage>
        <taxon>Bacteria</taxon>
        <taxon>Pseudomonadati</taxon>
        <taxon>Pseudomonadota</taxon>
        <taxon>Betaproteobacteria</taxon>
        <taxon>Candidatus Accumulibacter</taxon>
    </lineage>
</organism>
<dbReference type="Gene3D" id="3.30.565.10">
    <property type="entry name" value="Histidine kinase-like ATPase, C-terminal domain"/>
    <property type="match status" value="1"/>
</dbReference>
<evidence type="ECO:0000256" key="6">
    <source>
        <dbReference type="ARBA" id="ARBA00022692"/>
    </source>
</evidence>
<keyword evidence="4" id="KW-0597">Phosphoprotein</keyword>
<dbReference type="PRINTS" id="PR00344">
    <property type="entry name" value="BCTRLSENSOR"/>
</dbReference>
<dbReference type="PROSITE" id="PS50885">
    <property type="entry name" value="HAMP"/>
    <property type="match status" value="1"/>
</dbReference>
<evidence type="ECO:0000256" key="5">
    <source>
        <dbReference type="ARBA" id="ARBA00022679"/>
    </source>
</evidence>
<feature type="transmembrane region" description="Helical" evidence="11">
    <location>
        <begin position="157"/>
        <end position="175"/>
    </location>
</feature>
<dbReference type="Pfam" id="PF00512">
    <property type="entry name" value="HisKA"/>
    <property type="match status" value="1"/>
</dbReference>
<dbReference type="InterPro" id="IPR003661">
    <property type="entry name" value="HisK_dim/P_dom"/>
</dbReference>
<dbReference type="EC" id="2.7.13.3" evidence="3"/>
<dbReference type="EMBL" id="JEMY01000026">
    <property type="protein sequence ID" value="EXI88508.1"/>
    <property type="molecule type" value="Genomic_DNA"/>
</dbReference>
<keyword evidence="7" id="KW-0418">Kinase</keyword>
<gene>
    <name evidence="14" type="primary">qseC_3</name>
    <name evidence="14" type="ORF">AW11_02128</name>
</gene>
<protein>
    <recommendedName>
        <fullName evidence="3">histidine kinase</fullName>
        <ecNumber evidence="3">2.7.13.3</ecNumber>
    </recommendedName>
</protein>
<dbReference type="AlphaFoldDB" id="A0A011P0N4"/>
<dbReference type="Pfam" id="PF02518">
    <property type="entry name" value="HATPase_c"/>
    <property type="match status" value="1"/>
</dbReference>
<proteinExistence type="predicted"/>
<evidence type="ECO:0000256" key="2">
    <source>
        <dbReference type="ARBA" id="ARBA00004141"/>
    </source>
</evidence>
<reference evidence="14" key="1">
    <citation type="submission" date="2014-02" db="EMBL/GenBank/DDBJ databases">
        <title>Expanding our view of genomic diversity in Candidatus Accumulibacter clades.</title>
        <authorList>
            <person name="Skennerton C.T."/>
            <person name="Barr J.J."/>
            <person name="Slater F.R."/>
            <person name="Bond P.L."/>
            <person name="Tyson G.W."/>
        </authorList>
    </citation>
    <scope>NUCLEOTIDE SEQUENCE [LARGE SCALE GENOMIC DNA]</scope>
</reference>
<accession>A0A011P0N4</accession>
<dbReference type="InterPro" id="IPR005467">
    <property type="entry name" value="His_kinase_dom"/>
</dbReference>
<evidence type="ECO:0000313" key="15">
    <source>
        <dbReference type="Proteomes" id="UP000022141"/>
    </source>
</evidence>
<keyword evidence="5 14" id="KW-0808">Transferase</keyword>
<evidence type="ECO:0000256" key="10">
    <source>
        <dbReference type="ARBA" id="ARBA00023136"/>
    </source>
</evidence>
<dbReference type="SMART" id="SM00387">
    <property type="entry name" value="HATPase_c"/>
    <property type="match status" value="1"/>
</dbReference>
<dbReference type="CDD" id="cd00082">
    <property type="entry name" value="HisKA"/>
    <property type="match status" value="1"/>
</dbReference>
<dbReference type="GO" id="GO:0000155">
    <property type="term" value="F:phosphorelay sensor kinase activity"/>
    <property type="evidence" value="ECO:0007669"/>
    <property type="project" value="InterPro"/>
</dbReference>
<dbReference type="STRING" id="1454004.AW11_02128"/>
<evidence type="ECO:0000256" key="11">
    <source>
        <dbReference type="SAM" id="Phobius"/>
    </source>
</evidence>
<feature type="transmembrane region" description="Helical" evidence="11">
    <location>
        <begin position="20"/>
        <end position="40"/>
    </location>
</feature>
<evidence type="ECO:0000256" key="8">
    <source>
        <dbReference type="ARBA" id="ARBA00022989"/>
    </source>
</evidence>
<dbReference type="Proteomes" id="UP000022141">
    <property type="component" value="Unassembled WGS sequence"/>
</dbReference>
<comment type="subcellular location">
    <subcellularLocation>
        <location evidence="2">Membrane</location>
        <topology evidence="2">Multi-pass membrane protein</topology>
    </subcellularLocation>
</comment>
<evidence type="ECO:0000256" key="1">
    <source>
        <dbReference type="ARBA" id="ARBA00000085"/>
    </source>
</evidence>
<evidence type="ECO:0000259" key="13">
    <source>
        <dbReference type="PROSITE" id="PS50885"/>
    </source>
</evidence>
<dbReference type="Gene3D" id="1.10.287.130">
    <property type="match status" value="1"/>
</dbReference>
<feature type="domain" description="Histidine kinase" evidence="12">
    <location>
        <begin position="236"/>
        <end position="450"/>
    </location>
</feature>
<dbReference type="SMART" id="SM00388">
    <property type="entry name" value="HisKA"/>
    <property type="match status" value="1"/>
</dbReference>
<dbReference type="PROSITE" id="PS50109">
    <property type="entry name" value="HIS_KIN"/>
    <property type="match status" value="1"/>
</dbReference>
<dbReference type="InterPro" id="IPR003660">
    <property type="entry name" value="HAMP_dom"/>
</dbReference>
<dbReference type="SUPFAM" id="SSF47384">
    <property type="entry name" value="Homodimeric domain of signal transducing histidine kinase"/>
    <property type="match status" value="1"/>
</dbReference>
<dbReference type="CDD" id="cd00075">
    <property type="entry name" value="HATPase"/>
    <property type="match status" value="1"/>
</dbReference>
<keyword evidence="15" id="KW-1185">Reference proteome</keyword>
<keyword evidence="6 11" id="KW-0812">Transmembrane</keyword>
<evidence type="ECO:0000256" key="3">
    <source>
        <dbReference type="ARBA" id="ARBA00012438"/>
    </source>
</evidence>
<evidence type="ECO:0000256" key="4">
    <source>
        <dbReference type="ARBA" id="ARBA00022553"/>
    </source>
</evidence>
<dbReference type="InterPro" id="IPR004358">
    <property type="entry name" value="Sig_transdc_His_kin-like_C"/>
</dbReference>
<dbReference type="PANTHER" id="PTHR45436">
    <property type="entry name" value="SENSOR HISTIDINE KINASE YKOH"/>
    <property type="match status" value="1"/>
</dbReference>
<evidence type="ECO:0000313" key="14">
    <source>
        <dbReference type="EMBL" id="EXI88508.1"/>
    </source>
</evidence>
<dbReference type="PATRIC" id="fig|1454004.3.peg.2204"/>
<feature type="domain" description="HAMP" evidence="13">
    <location>
        <begin position="176"/>
        <end position="228"/>
    </location>
</feature>
<dbReference type="GO" id="GO:0005886">
    <property type="term" value="C:plasma membrane"/>
    <property type="evidence" value="ECO:0007669"/>
    <property type="project" value="TreeGrafter"/>
</dbReference>
<dbReference type="InterPro" id="IPR050428">
    <property type="entry name" value="TCS_sensor_his_kinase"/>
</dbReference>
<keyword evidence="8 11" id="KW-1133">Transmembrane helix</keyword>
<sequence>MAGPQAPLRQSLEFRLSASVSALLLGVAMVAGLFSFVTAFEEANELQDDTLRQIGALIDRNHLPVGNAATGLPDLDSDPESRVVVQMLPNAGGEAARSSATPLLLSADLPDGLQTVIVGSESWRLFVTTLAADTRFVVGQQTAVRDEIARDGALRSLMPFIILIPILLLVLRDVIRRMLQPLNRLATDLDGRREQDLGTLSATGLPTEIRPFVAAINRLFSRVEQSVSQQRRFVADASHELRSPLTALSLQAERLADTEMSSVAGDRVASLRQGIRRARLLLDQLLTLTRVQEPSAMAASPVSLQQIFRQVLEDLHPQAAAKSIDIGVTSEQDANILLAETDLMTVVRNLVDNAIKYTPAGGRIDLSVGVEDEGVVVQVSDNGPGIAPSERALVFEPFHRVLGNDEAGSGLGLAIVKAITDRCAASVALDYTDVAESRGLRVTVTFSGSRRNAGTIAQR</sequence>
<keyword evidence="10 11" id="KW-0472">Membrane</keyword>
<keyword evidence="9" id="KW-0902">Two-component regulatory system</keyword>
<dbReference type="PANTHER" id="PTHR45436:SF15">
    <property type="entry name" value="SENSOR HISTIDINE KINASE CUSS"/>
    <property type="match status" value="1"/>
</dbReference>
<dbReference type="InterPro" id="IPR036097">
    <property type="entry name" value="HisK_dim/P_sf"/>
</dbReference>